<reference evidence="12" key="2">
    <citation type="submission" date="2025-09" db="UniProtKB">
        <authorList>
            <consortium name="Ensembl"/>
        </authorList>
    </citation>
    <scope>IDENTIFICATION</scope>
</reference>
<feature type="compositionally biased region" description="Polar residues" evidence="10">
    <location>
        <begin position="187"/>
        <end position="209"/>
    </location>
</feature>
<feature type="compositionally biased region" description="Low complexity" evidence="10">
    <location>
        <begin position="321"/>
        <end position="330"/>
    </location>
</feature>
<dbReference type="InterPro" id="IPR050917">
    <property type="entry name" value="SOX_TF"/>
</dbReference>
<feature type="DNA-binding region" description="HMG box" evidence="9">
    <location>
        <begin position="109"/>
        <end position="177"/>
    </location>
</feature>
<evidence type="ECO:0000313" key="13">
    <source>
        <dbReference type="Proteomes" id="UP000261360"/>
    </source>
</evidence>
<evidence type="ECO:0000259" key="11">
    <source>
        <dbReference type="PROSITE" id="PS50118"/>
    </source>
</evidence>
<dbReference type="PANTHER" id="PTHR45803">
    <property type="entry name" value="SOX100B"/>
    <property type="match status" value="1"/>
</dbReference>
<evidence type="ECO:0000256" key="3">
    <source>
        <dbReference type="ARBA" id="ARBA00022490"/>
    </source>
</evidence>
<evidence type="ECO:0000256" key="8">
    <source>
        <dbReference type="ARBA" id="ARBA00040805"/>
    </source>
</evidence>
<feature type="compositionally biased region" description="Low complexity" evidence="10">
    <location>
        <begin position="347"/>
        <end position="390"/>
    </location>
</feature>
<dbReference type="SUPFAM" id="SSF47095">
    <property type="entry name" value="HMG-box"/>
    <property type="match status" value="1"/>
</dbReference>
<dbReference type="GO" id="GO:0005737">
    <property type="term" value="C:cytoplasm"/>
    <property type="evidence" value="ECO:0007669"/>
    <property type="project" value="UniProtKB-SubCell"/>
</dbReference>
<dbReference type="GO" id="GO:0000122">
    <property type="term" value="P:negative regulation of transcription by RNA polymerase II"/>
    <property type="evidence" value="ECO:0007669"/>
    <property type="project" value="TreeGrafter"/>
</dbReference>
<dbReference type="STRING" id="1841481.ENSSLDP00000030893"/>
<evidence type="ECO:0000313" key="12">
    <source>
        <dbReference type="Ensembl" id="ENSSLDP00000030893.1"/>
    </source>
</evidence>
<protein>
    <recommendedName>
        <fullName evidence="8">Transcription factor SOX-10</fullName>
    </recommendedName>
</protein>
<feature type="region of interest" description="Disordered" evidence="10">
    <location>
        <begin position="263"/>
        <end position="282"/>
    </location>
</feature>
<dbReference type="Pfam" id="PF00505">
    <property type="entry name" value="HMG_box"/>
    <property type="match status" value="1"/>
</dbReference>
<feature type="region of interest" description="Disordered" evidence="10">
    <location>
        <begin position="308"/>
        <end position="330"/>
    </location>
</feature>
<keyword evidence="4" id="KW-0805">Transcription regulation</keyword>
<dbReference type="InterPro" id="IPR022151">
    <property type="entry name" value="Sox_N"/>
</dbReference>
<evidence type="ECO:0000256" key="1">
    <source>
        <dbReference type="ARBA" id="ARBA00004123"/>
    </source>
</evidence>
<dbReference type="PANTHER" id="PTHR45803:SF6">
    <property type="entry name" value="TRANSCRIPTION FACTOR SOX-10"/>
    <property type="match status" value="1"/>
</dbReference>
<dbReference type="GO" id="GO:0000981">
    <property type="term" value="F:DNA-binding transcription factor activity, RNA polymerase II-specific"/>
    <property type="evidence" value="ECO:0007669"/>
    <property type="project" value="TreeGrafter"/>
</dbReference>
<feature type="region of interest" description="Disordered" evidence="10">
    <location>
        <begin position="170"/>
        <end position="256"/>
    </location>
</feature>
<evidence type="ECO:0000256" key="2">
    <source>
        <dbReference type="ARBA" id="ARBA00004496"/>
    </source>
</evidence>
<accession>A0A3B4YRH6</accession>
<evidence type="ECO:0000256" key="6">
    <source>
        <dbReference type="ARBA" id="ARBA00023163"/>
    </source>
</evidence>
<evidence type="ECO:0000256" key="5">
    <source>
        <dbReference type="ARBA" id="ARBA00023125"/>
    </source>
</evidence>
<organism evidence="12 13">
    <name type="scientific">Seriola lalandi dorsalis</name>
    <dbReference type="NCBI Taxonomy" id="1841481"/>
    <lineage>
        <taxon>Eukaryota</taxon>
        <taxon>Metazoa</taxon>
        <taxon>Chordata</taxon>
        <taxon>Craniata</taxon>
        <taxon>Vertebrata</taxon>
        <taxon>Euteleostomi</taxon>
        <taxon>Actinopterygii</taxon>
        <taxon>Neopterygii</taxon>
        <taxon>Teleostei</taxon>
        <taxon>Neoteleostei</taxon>
        <taxon>Acanthomorphata</taxon>
        <taxon>Carangaria</taxon>
        <taxon>Carangiformes</taxon>
        <taxon>Carangidae</taxon>
        <taxon>Seriola</taxon>
    </lineage>
</organism>
<dbReference type="GO" id="GO:0000978">
    <property type="term" value="F:RNA polymerase II cis-regulatory region sequence-specific DNA binding"/>
    <property type="evidence" value="ECO:0007669"/>
    <property type="project" value="TreeGrafter"/>
</dbReference>
<keyword evidence="3" id="KW-0963">Cytoplasm</keyword>
<name>A0A3B4YRH6_SERLL</name>
<dbReference type="GeneTree" id="ENSGT00940000158046"/>
<keyword evidence="13" id="KW-1185">Reference proteome</keyword>
<feature type="compositionally biased region" description="Gly residues" evidence="10">
    <location>
        <begin position="263"/>
        <end position="272"/>
    </location>
</feature>
<dbReference type="Pfam" id="PF12444">
    <property type="entry name" value="Sox_N"/>
    <property type="match status" value="1"/>
</dbReference>
<dbReference type="GO" id="GO:0001755">
    <property type="term" value="P:neural crest cell migration"/>
    <property type="evidence" value="ECO:0007669"/>
    <property type="project" value="TreeGrafter"/>
</dbReference>
<evidence type="ECO:0000256" key="7">
    <source>
        <dbReference type="ARBA" id="ARBA00023242"/>
    </source>
</evidence>
<evidence type="ECO:0000256" key="9">
    <source>
        <dbReference type="PROSITE-ProRule" id="PRU00267"/>
    </source>
</evidence>
<feature type="region of interest" description="Disordered" evidence="10">
    <location>
        <begin position="347"/>
        <end position="392"/>
    </location>
</feature>
<sequence>MSGEEHSLSEAELSPGGSDDGHSLSPTQPGAPPGQDSPLTGPPQQLTALCVADGSGDDGGRSRAKSEEEDDRFPIGIREAVSQVLDGYDWTLVPMPVRVNNGNKAKPHVKRPMNAFMVWAQAARRKLADQYPHLHNAELSKTLGKLWRLLNENDKRPFIEEAERLRKQHKKDYPEYKYQPRRRKNGKLTTASESDSQGEGEASHSQSHYKTLHLEHNGGAGSPLGDLSPDHIVLLSPLGQGHSPPTPPTTPKTELQSGKLGALGVGAEGASGGPSSSGAKPHIDFGTMDIGEISHEVMSNIEPFDVNEFDQYLPPNGHPQSGTGAPSAGSSASSYAYALAAASGHSAWLSKQQQQPQASPSSSDPSKAQIKSESASGSHYAEASSSPSSGTHVTYTPLSLPHYGSAFPSLASRAQFEYGEHQAPGAYYAHSSQAPGLYSAFSYMGPTQRPLYTTIGDPSSVAPSHSPTHWEQPVYTTLTRP</sequence>
<dbReference type="CDD" id="cd22031">
    <property type="entry name" value="HMG-box_SoxE"/>
    <property type="match status" value="1"/>
</dbReference>
<feature type="region of interest" description="Disordered" evidence="10">
    <location>
        <begin position="454"/>
        <end position="481"/>
    </location>
</feature>
<evidence type="ECO:0000256" key="10">
    <source>
        <dbReference type="SAM" id="MobiDB-lite"/>
    </source>
</evidence>
<dbReference type="Gene3D" id="1.10.30.10">
    <property type="entry name" value="High mobility group box domain"/>
    <property type="match status" value="1"/>
</dbReference>
<feature type="compositionally biased region" description="Polar residues" evidence="10">
    <location>
        <begin position="461"/>
        <end position="481"/>
    </location>
</feature>
<dbReference type="GO" id="GO:0002009">
    <property type="term" value="P:morphogenesis of an epithelium"/>
    <property type="evidence" value="ECO:0007669"/>
    <property type="project" value="TreeGrafter"/>
</dbReference>
<dbReference type="GO" id="GO:0005634">
    <property type="term" value="C:nucleus"/>
    <property type="evidence" value="ECO:0007669"/>
    <property type="project" value="UniProtKB-SubCell"/>
</dbReference>
<dbReference type="SMART" id="SM00398">
    <property type="entry name" value="HMG"/>
    <property type="match status" value="1"/>
</dbReference>
<comment type="subcellular location">
    <subcellularLocation>
        <location evidence="2">Cytoplasm</location>
    </subcellularLocation>
    <subcellularLocation>
        <location evidence="1">Nucleus</location>
    </subcellularLocation>
</comment>
<dbReference type="Proteomes" id="UP000261360">
    <property type="component" value="Unplaced"/>
</dbReference>
<keyword evidence="6" id="KW-0804">Transcription</keyword>
<dbReference type="AlphaFoldDB" id="A0A3B4YRH6"/>
<feature type="region of interest" description="Disordered" evidence="10">
    <location>
        <begin position="1"/>
        <end position="71"/>
    </location>
</feature>
<dbReference type="PROSITE" id="PS50118">
    <property type="entry name" value="HMG_BOX_2"/>
    <property type="match status" value="1"/>
</dbReference>
<reference evidence="12" key="1">
    <citation type="submission" date="2025-08" db="UniProtKB">
        <authorList>
            <consortium name="Ensembl"/>
        </authorList>
    </citation>
    <scope>IDENTIFICATION</scope>
</reference>
<feature type="domain" description="HMG box" evidence="11">
    <location>
        <begin position="109"/>
        <end position="177"/>
    </location>
</feature>
<dbReference type="GO" id="GO:0007422">
    <property type="term" value="P:peripheral nervous system development"/>
    <property type="evidence" value="ECO:0007669"/>
    <property type="project" value="TreeGrafter"/>
</dbReference>
<proteinExistence type="predicted"/>
<keyword evidence="5 9" id="KW-0238">DNA-binding</keyword>
<dbReference type="InterPro" id="IPR036910">
    <property type="entry name" value="HMG_box_dom_sf"/>
</dbReference>
<dbReference type="Ensembl" id="ENSSLDT00000031782.1">
    <property type="protein sequence ID" value="ENSSLDP00000030893.1"/>
    <property type="gene ID" value="ENSSLDG00000023781.1"/>
</dbReference>
<evidence type="ECO:0000256" key="4">
    <source>
        <dbReference type="ARBA" id="ARBA00023015"/>
    </source>
</evidence>
<dbReference type="InterPro" id="IPR009071">
    <property type="entry name" value="HMG_box_dom"/>
</dbReference>
<dbReference type="FunFam" id="1.10.30.10:FF:000004">
    <property type="entry name" value="Transcription factor SOX-10"/>
    <property type="match status" value="1"/>
</dbReference>
<keyword evidence="7 9" id="KW-0539">Nucleus</keyword>
<dbReference type="GO" id="GO:0048484">
    <property type="term" value="P:enteric nervous system development"/>
    <property type="evidence" value="ECO:0007669"/>
    <property type="project" value="TreeGrafter"/>
</dbReference>